<evidence type="ECO:0000256" key="3">
    <source>
        <dbReference type="ARBA" id="ARBA00023125"/>
    </source>
</evidence>
<dbReference type="InterPro" id="IPR058163">
    <property type="entry name" value="LysR-type_TF_proteobact-type"/>
</dbReference>
<keyword evidence="3" id="KW-0238">DNA-binding</keyword>
<dbReference type="GO" id="GO:0006351">
    <property type="term" value="P:DNA-templated transcription"/>
    <property type="evidence" value="ECO:0007669"/>
    <property type="project" value="TreeGrafter"/>
</dbReference>
<dbReference type="RefSeq" id="WP_188917027.1">
    <property type="nucleotide sequence ID" value="NZ_BMPZ01000001.1"/>
</dbReference>
<dbReference type="InterPro" id="IPR000847">
    <property type="entry name" value="LysR_HTH_N"/>
</dbReference>
<accession>A0A917N6M5</accession>
<sequence>MGDKLGGELQLVYLFVHLVNAGSISQAAKDLDMPIATVSRKLAKLEEKLDQQLFMRSTRKLRLTEAGLEIFKRYQSLIAQFDKLSGSCDDKPEGILRIAAPISIVSMVFIKVLKEFCDLYPDIKLHIAQSNEVVDLIDMGIDVAIVGGEQPDSSWVSSTLGILSYGMFASPSYLNQAQPLTHPRELSEHHIVKVWPLFNWLLKHPNGESFYFDGVANLTLTDLHGAIQATTNGAGILYGPILFVKDHLKNGNLQHLFPDWIGEKRRISILYHQRSQQPLKVRLFIDFMQSKSEQLFSMDTPL</sequence>
<proteinExistence type="inferred from homology"/>
<reference evidence="6" key="2">
    <citation type="submission" date="2020-09" db="EMBL/GenBank/DDBJ databases">
        <authorList>
            <person name="Sun Q."/>
            <person name="Ohkuma M."/>
        </authorList>
    </citation>
    <scope>NUCLEOTIDE SEQUENCE</scope>
    <source>
        <strain evidence="6">JCM 30804</strain>
    </source>
</reference>
<dbReference type="Gene3D" id="3.40.190.290">
    <property type="match status" value="1"/>
</dbReference>
<dbReference type="AlphaFoldDB" id="A0A917N6M5"/>
<dbReference type="EMBL" id="BMPZ01000001">
    <property type="protein sequence ID" value="GGI68755.1"/>
    <property type="molecule type" value="Genomic_DNA"/>
</dbReference>
<dbReference type="PANTHER" id="PTHR30537:SF17">
    <property type="entry name" value="LYSR-FAMILY REGULATORY PROTEIN"/>
    <property type="match status" value="1"/>
</dbReference>
<comment type="similarity">
    <text evidence="1">Belongs to the LysR transcriptional regulatory family.</text>
</comment>
<protein>
    <submittedName>
        <fullName evidence="6">LysR family transcriptional regulator</fullName>
    </submittedName>
</protein>
<comment type="caution">
    <text evidence="6">The sequence shown here is derived from an EMBL/GenBank/DDBJ whole genome shotgun (WGS) entry which is preliminary data.</text>
</comment>
<evidence type="ECO:0000313" key="6">
    <source>
        <dbReference type="EMBL" id="GGI68755.1"/>
    </source>
</evidence>
<keyword evidence="2" id="KW-0805">Transcription regulation</keyword>
<reference evidence="6" key="1">
    <citation type="journal article" date="2014" name="Int. J. Syst. Evol. Microbiol.">
        <title>Complete genome sequence of Corynebacterium casei LMG S-19264T (=DSM 44701T), isolated from a smear-ripened cheese.</title>
        <authorList>
            <consortium name="US DOE Joint Genome Institute (JGI-PGF)"/>
            <person name="Walter F."/>
            <person name="Albersmeier A."/>
            <person name="Kalinowski J."/>
            <person name="Ruckert C."/>
        </authorList>
    </citation>
    <scope>NUCLEOTIDE SEQUENCE</scope>
    <source>
        <strain evidence="6">JCM 30804</strain>
    </source>
</reference>
<keyword evidence="7" id="KW-1185">Reference proteome</keyword>
<dbReference type="SUPFAM" id="SSF46785">
    <property type="entry name" value="Winged helix' DNA-binding domain"/>
    <property type="match status" value="1"/>
</dbReference>
<dbReference type="PROSITE" id="PS50931">
    <property type="entry name" value="HTH_LYSR"/>
    <property type="match status" value="1"/>
</dbReference>
<dbReference type="Proteomes" id="UP000613743">
    <property type="component" value="Unassembled WGS sequence"/>
</dbReference>
<evidence type="ECO:0000259" key="5">
    <source>
        <dbReference type="PROSITE" id="PS50931"/>
    </source>
</evidence>
<dbReference type="CDD" id="cd08422">
    <property type="entry name" value="PBP2_CrgA_like"/>
    <property type="match status" value="1"/>
</dbReference>
<evidence type="ECO:0000256" key="1">
    <source>
        <dbReference type="ARBA" id="ARBA00009437"/>
    </source>
</evidence>
<dbReference type="InterPro" id="IPR036388">
    <property type="entry name" value="WH-like_DNA-bd_sf"/>
</dbReference>
<organism evidence="6 7">
    <name type="scientific">Shewanella gelidii</name>
    <dbReference type="NCBI Taxonomy" id="1642821"/>
    <lineage>
        <taxon>Bacteria</taxon>
        <taxon>Pseudomonadati</taxon>
        <taxon>Pseudomonadota</taxon>
        <taxon>Gammaproteobacteria</taxon>
        <taxon>Alteromonadales</taxon>
        <taxon>Shewanellaceae</taxon>
        <taxon>Shewanella</taxon>
    </lineage>
</organism>
<dbReference type="GO" id="GO:0003700">
    <property type="term" value="F:DNA-binding transcription factor activity"/>
    <property type="evidence" value="ECO:0007669"/>
    <property type="project" value="InterPro"/>
</dbReference>
<evidence type="ECO:0000256" key="2">
    <source>
        <dbReference type="ARBA" id="ARBA00023015"/>
    </source>
</evidence>
<dbReference type="PANTHER" id="PTHR30537">
    <property type="entry name" value="HTH-TYPE TRANSCRIPTIONAL REGULATOR"/>
    <property type="match status" value="1"/>
</dbReference>
<dbReference type="GO" id="GO:0043565">
    <property type="term" value="F:sequence-specific DNA binding"/>
    <property type="evidence" value="ECO:0007669"/>
    <property type="project" value="TreeGrafter"/>
</dbReference>
<keyword evidence="4" id="KW-0804">Transcription</keyword>
<name>A0A917N6M5_9GAMM</name>
<dbReference type="SUPFAM" id="SSF53850">
    <property type="entry name" value="Periplasmic binding protein-like II"/>
    <property type="match status" value="1"/>
</dbReference>
<dbReference type="FunFam" id="1.10.10.10:FF:000001">
    <property type="entry name" value="LysR family transcriptional regulator"/>
    <property type="match status" value="1"/>
</dbReference>
<dbReference type="InterPro" id="IPR005119">
    <property type="entry name" value="LysR_subst-bd"/>
</dbReference>
<feature type="domain" description="HTH lysR-type" evidence="5">
    <location>
        <begin position="8"/>
        <end position="64"/>
    </location>
</feature>
<dbReference type="InterPro" id="IPR036390">
    <property type="entry name" value="WH_DNA-bd_sf"/>
</dbReference>
<gene>
    <name evidence="6" type="primary">lldR</name>
    <name evidence="6" type="ORF">GCM10009332_02330</name>
</gene>
<dbReference type="Gene3D" id="1.10.10.10">
    <property type="entry name" value="Winged helix-like DNA-binding domain superfamily/Winged helix DNA-binding domain"/>
    <property type="match status" value="1"/>
</dbReference>
<evidence type="ECO:0000256" key="4">
    <source>
        <dbReference type="ARBA" id="ARBA00023163"/>
    </source>
</evidence>
<evidence type="ECO:0000313" key="7">
    <source>
        <dbReference type="Proteomes" id="UP000613743"/>
    </source>
</evidence>
<dbReference type="Pfam" id="PF03466">
    <property type="entry name" value="LysR_substrate"/>
    <property type="match status" value="1"/>
</dbReference>
<dbReference type="Pfam" id="PF00126">
    <property type="entry name" value="HTH_1"/>
    <property type="match status" value="1"/>
</dbReference>